<evidence type="ECO:0000256" key="6">
    <source>
        <dbReference type="ARBA" id="ARBA00022989"/>
    </source>
</evidence>
<protein>
    <submittedName>
        <fullName evidence="11">S-adenosylmethionine mitochondrial carrier protein-like</fullName>
    </submittedName>
</protein>
<keyword evidence="4 8" id="KW-0812">Transmembrane</keyword>
<reference evidence="10" key="1">
    <citation type="journal article" date="2014" name="Nat. Commun.">
        <title>The emerging biofuel crop Camelina sativa retains a highly undifferentiated hexaploid genome structure.</title>
        <authorList>
            <person name="Kagale S."/>
            <person name="Koh C."/>
            <person name="Nixon J."/>
            <person name="Bollina V."/>
            <person name="Clarke W.E."/>
            <person name="Tuteja R."/>
            <person name="Spillane C."/>
            <person name="Robinson S.J."/>
            <person name="Links M.G."/>
            <person name="Clarke C."/>
            <person name="Higgins E.E."/>
            <person name="Huebert T."/>
            <person name="Sharpe A.G."/>
            <person name="Parkin I.A."/>
        </authorList>
    </citation>
    <scope>NUCLEOTIDE SEQUENCE [LARGE SCALE GENOMIC DNA]</scope>
    <source>
        <strain evidence="10">cv. DH55</strain>
    </source>
</reference>
<keyword evidence="5" id="KW-0677">Repeat</keyword>
<evidence type="ECO:0000313" key="10">
    <source>
        <dbReference type="Proteomes" id="UP000694864"/>
    </source>
</evidence>
<dbReference type="RefSeq" id="XP_010429659.1">
    <property type="nucleotide sequence ID" value="XM_010431357.2"/>
</dbReference>
<keyword evidence="7 8" id="KW-0472">Membrane</keyword>
<evidence type="ECO:0000313" key="11">
    <source>
        <dbReference type="RefSeq" id="XP_010429659.1"/>
    </source>
</evidence>
<keyword evidence="3 9" id="KW-0813">Transport</keyword>
<accession>A0ABM0TQB0</accession>
<organism evidence="10 11">
    <name type="scientific">Camelina sativa</name>
    <name type="common">False flax</name>
    <name type="synonym">Myagrum sativum</name>
    <dbReference type="NCBI Taxonomy" id="90675"/>
    <lineage>
        <taxon>Eukaryota</taxon>
        <taxon>Viridiplantae</taxon>
        <taxon>Streptophyta</taxon>
        <taxon>Embryophyta</taxon>
        <taxon>Tracheophyta</taxon>
        <taxon>Spermatophyta</taxon>
        <taxon>Magnoliopsida</taxon>
        <taxon>eudicotyledons</taxon>
        <taxon>Gunneridae</taxon>
        <taxon>Pentapetalae</taxon>
        <taxon>rosids</taxon>
        <taxon>malvids</taxon>
        <taxon>Brassicales</taxon>
        <taxon>Brassicaceae</taxon>
        <taxon>Camelineae</taxon>
        <taxon>Camelina</taxon>
    </lineage>
</organism>
<evidence type="ECO:0000256" key="9">
    <source>
        <dbReference type="RuleBase" id="RU000488"/>
    </source>
</evidence>
<evidence type="ECO:0000256" key="8">
    <source>
        <dbReference type="PROSITE-ProRule" id="PRU00282"/>
    </source>
</evidence>
<feature type="repeat" description="Solcar" evidence="8">
    <location>
        <begin position="125"/>
        <end position="206"/>
    </location>
</feature>
<evidence type="ECO:0000256" key="1">
    <source>
        <dbReference type="ARBA" id="ARBA00004141"/>
    </source>
</evidence>
<dbReference type="Gene3D" id="1.50.40.10">
    <property type="entry name" value="Mitochondrial carrier domain"/>
    <property type="match status" value="1"/>
</dbReference>
<dbReference type="InterPro" id="IPR023395">
    <property type="entry name" value="MCP_dom_sf"/>
</dbReference>
<evidence type="ECO:0000256" key="4">
    <source>
        <dbReference type="ARBA" id="ARBA00022692"/>
    </source>
</evidence>
<evidence type="ECO:0000256" key="3">
    <source>
        <dbReference type="ARBA" id="ARBA00022448"/>
    </source>
</evidence>
<dbReference type="Pfam" id="PF00153">
    <property type="entry name" value="Mito_carr"/>
    <property type="match status" value="3"/>
</dbReference>
<comment type="subcellular location">
    <subcellularLocation>
        <location evidence="1">Membrane</location>
        <topology evidence="1">Multi-pass membrane protein</topology>
    </subcellularLocation>
</comment>
<dbReference type="PROSITE" id="PS50920">
    <property type="entry name" value="SOLCAR"/>
    <property type="match status" value="3"/>
</dbReference>
<keyword evidence="6" id="KW-1133">Transmembrane helix</keyword>
<dbReference type="PRINTS" id="PR00926">
    <property type="entry name" value="MITOCARRIER"/>
</dbReference>
<feature type="repeat" description="Solcar" evidence="8">
    <location>
        <begin position="215"/>
        <end position="297"/>
    </location>
</feature>
<feature type="repeat" description="Solcar" evidence="8">
    <location>
        <begin position="306"/>
        <end position="391"/>
    </location>
</feature>
<dbReference type="InterPro" id="IPR018108">
    <property type="entry name" value="MCP_transmembrane"/>
</dbReference>
<sequence>MTNEEQIRFQGLSTDPLKSRMVDKSLRRKHVSPESLLVSILNDLFLNSQKLYPCLRNTTNGPDVCSFFIGSSLNFAKVGSFTSRSNIDTSPLINEAVGKAKDNNFDTGRSKSEVVVRTRVGLDVGHLLKSALAGGISCAFSAFLMHPVDTVKTQVQASTTLSFVEILSKIPEIGARGLYKGSVPAVVGQFASHGLRTSIYEASKLALPLVAPSLLDIQVQSIASFLGTVLGTTLRIPCEVLKQRLQANQFDNIVEATVSTWHQDGLKGLFRGTGVTLLREVPFYVAGMGLYNQSKKVVERRLGRELEPWEAIAVGALSGGFTAVLTTPFDVIKTRMMTAPQGVELSMWMAAYSILTHEGPLAFYKGAVPRFFWTAPLGALNLAGYELLQKAMITPLNQSVHID</sequence>
<keyword evidence="10" id="KW-1185">Reference proteome</keyword>
<reference evidence="11" key="2">
    <citation type="submission" date="2025-08" db="UniProtKB">
        <authorList>
            <consortium name="RefSeq"/>
        </authorList>
    </citation>
    <scope>IDENTIFICATION</scope>
    <source>
        <tissue evidence="11">Leaf</tissue>
    </source>
</reference>
<proteinExistence type="inferred from homology"/>
<dbReference type="Proteomes" id="UP000694864">
    <property type="component" value="Chromosome 9"/>
</dbReference>
<dbReference type="PANTHER" id="PTHR45667">
    <property type="entry name" value="S-ADENOSYLMETHIONINE MITOCHONDRIAL CARRIER PROTEIN"/>
    <property type="match status" value="1"/>
</dbReference>
<gene>
    <name evidence="11" type="primary">LOC104714102</name>
</gene>
<evidence type="ECO:0000256" key="2">
    <source>
        <dbReference type="ARBA" id="ARBA00006375"/>
    </source>
</evidence>
<dbReference type="SUPFAM" id="SSF103506">
    <property type="entry name" value="Mitochondrial carrier"/>
    <property type="match status" value="1"/>
</dbReference>
<comment type="similarity">
    <text evidence="2 9">Belongs to the mitochondrial carrier (TC 2.A.29) family.</text>
</comment>
<dbReference type="InterPro" id="IPR002067">
    <property type="entry name" value="MCP"/>
</dbReference>
<evidence type="ECO:0000256" key="5">
    <source>
        <dbReference type="ARBA" id="ARBA00022737"/>
    </source>
</evidence>
<dbReference type="GeneID" id="104714102"/>
<evidence type="ECO:0000256" key="7">
    <source>
        <dbReference type="ARBA" id="ARBA00023136"/>
    </source>
</evidence>
<name>A0ABM0TQB0_CAMSA</name>